<comment type="caution">
    <text evidence="8">The sequence shown here is derived from an EMBL/GenBank/DDBJ whole genome shotgun (WGS) entry which is preliminary data.</text>
</comment>
<dbReference type="Proteomes" id="UP001409585">
    <property type="component" value="Unassembled WGS sequence"/>
</dbReference>
<evidence type="ECO:0000313" key="9">
    <source>
        <dbReference type="Proteomes" id="UP001409585"/>
    </source>
</evidence>
<dbReference type="InterPro" id="IPR014756">
    <property type="entry name" value="Ig_E-set"/>
</dbReference>
<feature type="signal peptide" evidence="6">
    <location>
        <begin position="1"/>
        <end position="30"/>
    </location>
</feature>
<dbReference type="RefSeq" id="WP_345427581.1">
    <property type="nucleotide sequence ID" value="NZ_AP031496.1"/>
</dbReference>
<keyword evidence="5" id="KW-0574">Periplasm</keyword>
<evidence type="ECO:0000256" key="1">
    <source>
        <dbReference type="ARBA" id="ARBA00004418"/>
    </source>
</evidence>
<dbReference type="InterPro" id="IPR011013">
    <property type="entry name" value="Gal_mutarotase_sf_dom"/>
</dbReference>
<comment type="subcellular location">
    <subcellularLocation>
        <location evidence="1">Periplasm</location>
    </subcellularLocation>
</comment>
<dbReference type="PIRSF" id="PIRSF006281">
    <property type="entry name" value="MdoG"/>
    <property type="match status" value="1"/>
</dbReference>
<dbReference type="PANTHER" id="PTHR30504:SF3">
    <property type="entry name" value="GLUCANS BIOSYNTHESIS PROTEIN D"/>
    <property type="match status" value="1"/>
</dbReference>
<dbReference type="GO" id="GO:0030246">
    <property type="term" value="F:carbohydrate binding"/>
    <property type="evidence" value="ECO:0007669"/>
    <property type="project" value="InterPro"/>
</dbReference>
<comment type="pathway">
    <text evidence="2">Glycan metabolism; osmoregulated periplasmic glucan (OPG) biosynthesis.</text>
</comment>
<evidence type="ECO:0000256" key="6">
    <source>
        <dbReference type="SAM" id="SignalP"/>
    </source>
</evidence>
<organism evidence="8 9">
    <name type="scientific">Halioxenophilus aromaticivorans</name>
    <dbReference type="NCBI Taxonomy" id="1306992"/>
    <lineage>
        <taxon>Bacteria</taxon>
        <taxon>Pseudomonadati</taxon>
        <taxon>Pseudomonadota</taxon>
        <taxon>Gammaproteobacteria</taxon>
        <taxon>Alteromonadales</taxon>
        <taxon>Alteromonadaceae</taxon>
        <taxon>Halioxenophilus</taxon>
    </lineage>
</organism>
<proteinExistence type="inferred from homology"/>
<evidence type="ECO:0000259" key="7">
    <source>
        <dbReference type="Pfam" id="PF04349"/>
    </source>
</evidence>
<dbReference type="Pfam" id="PF04349">
    <property type="entry name" value="MdoG"/>
    <property type="match status" value="1"/>
</dbReference>
<dbReference type="GO" id="GO:0051274">
    <property type="term" value="P:beta-glucan biosynthetic process"/>
    <property type="evidence" value="ECO:0007669"/>
    <property type="project" value="TreeGrafter"/>
</dbReference>
<feature type="domain" description="Glucan biosynthesis periplasmic MdoG C-terminal" evidence="7">
    <location>
        <begin position="43"/>
        <end position="520"/>
    </location>
</feature>
<reference evidence="9" key="1">
    <citation type="journal article" date="2019" name="Int. J. Syst. Evol. Microbiol.">
        <title>The Global Catalogue of Microorganisms (GCM) 10K type strain sequencing project: providing services to taxonomists for standard genome sequencing and annotation.</title>
        <authorList>
            <consortium name="The Broad Institute Genomics Platform"/>
            <consortium name="The Broad Institute Genome Sequencing Center for Infectious Disease"/>
            <person name="Wu L."/>
            <person name="Ma J."/>
        </authorList>
    </citation>
    <scope>NUCLEOTIDE SEQUENCE [LARGE SCALE GENOMIC DNA]</scope>
    <source>
        <strain evidence="9">JCM 19134</strain>
    </source>
</reference>
<dbReference type="SUPFAM" id="SSF81296">
    <property type="entry name" value="E set domains"/>
    <property type="match status" value="1"/>
</dbReference>
<evidence type="ECO:0000256" key="2">
    <source>
        <dbReference type="ARBA" id="ARBA00005001"/>
    </source>
</evidence>
<evidence type="ECO:0000313" key="8">
    <source>
        <dbReference type="EMBL" id="GAA4959067.1"/>
    </source>
</evidence>
<protein>
    <submittedName>
        <fullName evidence="8">Glucan biosynthesis protein D</fullName>
    </submittedName>
</protein>
<dbReference type="AlphaFoldDB" id="A0AAV3U9D2"/>
<sequence length="533" mass="60645">MQIDRVLPRVCRSWGTALCVLLLWANQSAAQPNNQGLPADEPFSYAWLKGFARNQAQQDYVDHSNELPKSLQQLTWDDYQGLQFKGEEALWYKDDLAFRAEFFHLGLFFKSPVHVYHIEDGKAALVEYSQDLFNYGKSGVNGKKLPADLGFAGFRFKFQTDWTRDVIAFLGASYFRAVGKEMQYGLSARGLAIDTAMPRPEEFPIFTHLWLEKPAADSETATVYALLDSPSVTGAYRFNITPGHRLVVKVDSALYPRKAIERLGIAPLTSMYQHGENDRRMAYDWRPEIHDSDGLAMHTGSGEWIWRPLSNPRHLQFNAYTDNNPKGFGLIQRDRDFDHYQDDGVFYEKRPSLWIEPTSNWGEGSVQLVEIPTVDETFDNIVAFWNPAQPVEPGQELLYSYTMYWGGIPPVQPKKAKVVDTFTGLGGVIGQKREYYSKRFAIDFAGGNLAMLGADTKVKPVITTSAGKVEITSARPQHAIQGYRAMFDLVPPKDSLQPINIRVHLEANGYPLTETWMYQWTPPPEEQRELYNQ</sequence>
<gene>
    <name evidence="8" type="ORF">GCM10025791_44960</name>
</gene>
<keyword evidence="9" id="KW-1185">Reference proteome</keyword>
<dbReference type="PANTHER" id="PTHR30504">
    <property type="entry name" value="GLUCANS BIOSYNTHESIS PROTEIN"/>
    <property type="match status" value="1"/>
</dbReference>
<dbReference type="GO" id="GO:0030288">
    <property type="term" value="C:outer membrane-bounded periplasmic space"/>
    <property type="evidence" value="ECO:0007669"/>
    <property type="project" value="TreeGrafter"/>
</dbReference>
<dbReference type="Gene3D" id="2.60.40.10">
    <property type="entry name" value="Immunoglobulins"/>
    <property type="match status" value="1"/>
</dbReference>
<dbReference type="GO" id="GO:0003824">
    <property type="term" value="F:catalytic activity"/>
    <property type="evidence" value="ECO:0007669"/>
    <property type="project" value="InterPro"/>
</dbReference>
<keyword evidence="4 6" id="KW-0732">Signal</keyword>
<dbReference type="InterPro" id="IPR014438">
    <property type="entry name" value="Glucan_biosyn_MdoG/MdoD"/>
</dbReference>
<dbReference type="FunFam" id="2.70.98.10:FF:000001">
    <property type="entry name" value="Glucans biosynthesis protein G"/>
    <property type="match status" value="1"/>
</dbReference>
<dbReference type="SUPFAM" id="SSF74650">
    <property type="entry name" value="Galactose mutarotase-like"/>
    <property type="match status" value="1"/>
</dbReference>
<dbReference type="Gene3D" id="2.70.98.10">
    <property type="match status" value="1"/>
</dbReference>
<dbReference type="InterPro" id="IPR014718">
    <property type="entry name" value="GH-type_carb-bd"/>
</dbReference>
<name>A0AAV3U9D2_9ALTE</name>
<dbReference type="EMBL" id="BAABLX010000077">
    <property type="protein sequence ID" value="GAA4959067.1"/>
    <property type="molecule type" value="Genomic_DNA"/>
</dbReference>
<evidence type="ECO:0000256" key="5">
    <source>
        <dbReference type="ARBA" id="ARBA00022764"/>
    </source>
</evidence>
<accession>A0AAV3U9D2</accession>
<feature type="chain" id="PRO_5043786085" evidence="6">
    <location>
        <begin position="31"/>
        <end position="533"/>
    </location>
</feature>
<comment type="similarity">
    <text evidence="3">Belongs to the OpgD/OpgG family.</text>
</comment>
<dbReference type="InterPro" id="IPR007444">
    <property type="entry name" value="Glucan_biosyn_MdoG_C"/>
</dbReference>
<evidence type="ECO:0000256" key="4">
    <source>
        <dbReference type="ARBA" id="ARBA00022729"/>
    </source>
</evidence>
<dbReference type="InterPro" id="IPR013783">
    <property type="entry name" value="Ig-like_fold"/>
</dbReference>
<evidence type="ECO:0000256" key="3">
    <source>
        <dbReference type="ARBA" id="ARBA00009284"/>
    </source>
</evidence>